<feature type="compositionally biased region" description="Basic and acidic residues" evidence="1">
    <location>
        <begin position="369"/>
        <end position="387"/>
    </location>
</feature>
<feature type="compositionally biased region" description="Basic and acidic residues" evidence="1">
    <location>
        <begin position="450"/>
        <end position="462"/>
    </location>
</feature>
<dbReference type="PANTHER" id="PTHR24148:SF64">
    <property type="entry name" value="HETEROKARYON INCOMPATIBILITY DOMAIN-CONTAINING PROTEIN"/>
    <property type="match status" value="1"/>
</dbReference>
<name>A0ABY0H8B1_9PEZI</name>
<dbReference type="Proteomes" id="UP000294003">
    <property type="component" value="Unassembled WGS sequence"/>
</dbReference>
<keyword evidence="5" id="KW-1185">Reference proteome</keyword>
<reference evidence="4 5" key="1">
    <citation type="submission" date="2018-06" db="EMBL/GenBank/DDBJ databases">
        <title>Complete Genomes of Monosporascus.</title>
        <authorList>
            <person name="Robinson A.J."/>
            <person name="Natvig D.O."/>
        </authorList>
    </citation>
    <scope>NUCLEOTIDE SEQUENCE [LARGE SCALE GENOMIC DNA]</scope>
    <source>
        <strain evidence="4 5">CBS 609.92</strain>
    </source>
</reference>
<feature type="domain" description="Casein kinase substrate phosphoprotein PP28" evidence="3">
    <location>
        <begin position="415"/>
        <end position="505"/>
    </location>
</feature>
<sequence length="762" mass="84606">MRIDELLLATVAVRFATAIGFATYTEIREGSDNSEAIAYRPLGRSDTLFLYIQIIAGWDHVQVSDDFKTPAQNYGSNGVSVIPRVRYGNPDGSVITEPSDRALILDDVETWAGVFSEVIRGPFCQAQGTDDSSANLDVKRQVVEALGQGSGHKVALRYPRDHQALFPGDRGVTLHNDCVFSGGPDGYDGGTFPAGGPPDLGRLHQAVASGNTYGGEGCNQAGDSTYGWSDWADLCGSDGLVPYINEFQIAYMNSVPWLIVYGDRTSHESHNAALTRYAMSETQHMRQLCLNHTSDIEVLAESALVGVAYRKGYSRDLAPVDADGNPVSMWSEDKHRAEDDSEEDSADSEEDSEEESDDEAGPSGSQKQELSREERRQAKKAQKEAAIAKKKKGAVQVGDMPSDSEEESGDNMPANPNHTKSARKQTMAQPGAEGEVEKATEGIKNLSTMSRRERESLEAAQAKERYRKLHEAGKTDEAKADLARLRLIREKREAEAARKMAEKEEQEELQRAKRAEIEAREAKKREAALGKPANQYRYNPLPTTAKLIRLLTIYPGSRTDDVHIELQGTPVDLDDEHLAFYEALSYTWGSEDDSVMVKFGPDGRLRYSVTRNLADALPYLRYPDRARTIWIDAICIDQKNEAEKSIQVAMMGEVFHKTSRVVAWLGLETDTTRRAIDLFEEIGSQVDIVGWSTGTLRPTPAAHDRTLGDRSLPLRATSDDIRAIKDIFERPWFRRLWVRQEVNLARSAHVQVGFSFSAARIR</sequence>
<evidence type="ECO:0000313" key="4">
    <source>
        <dbReference type="EMBL" id="RYO87404.1"/>
    </source>
</evidence>
<dbReference type="InterPro" id="IPR019380">
    <property type="entry name" value="Casein_kinase_sb_PP28"/>
</dbReference>
<dbReference type="Pfam" id="PF06985">
    <property type="entry name" value="HET"/>
    <property type="match status" value="1"/>
</dbReference>
<proteinExistence type="predicted"/>
<dbReference type="InterPro" id="IPR052895">
    <property type="entry name" value="HetReg/Transcr_Mod"/>
</dbReference>
<organism evidence="4 5">
    <name type="scientific">Monosporascus cannonballus</name>
    <dbReference type="NCBI Taxonomy" id="155416"/>
    <lineage>
        <taxon>Eukaryota</taxon>
        <taxon>Fungi</taxon>
        <taxon>Dikarya</taxon>
        <taxon>Ascomycota</taxon>
        <taxon>Pezizomycotina</taxon>
        <taxon>Sordariomycetes</taxon>
        <taxon>Xylariomycetidae</taxon>
        <taxon>Xylariales</taxon>
        <taxon>Xylariales incertae sedis</taxon>
        <taxon>Monosporascus</taxon>
    </lineage>
</organism>
<evidence type="ECO:0000259" key="3">
    <source>
        <dbReference type="Pfam" id="PF10252"/>
    </source>
</evidence>
<comment type="caution">
    <text evidence="4">The sequence shown here is derived from an EMBL/GenBank/DDBJ whole genome shotgun (WGS) entry which is preliminary data.</text>
</comment>
<feature type="domain" description="Heterokaryon incompatibility" evidence="2">
    <location>
        <begin position="581"/>
        <end position="741"/>
    </location>
</feature>
<gene>
    <name evidence="4" type="ORF">DL762_004234</name>
</gene>
<evidence type="ECO:0000259" key="2">
    <source>
        <dbReference type="Pfam" id="PF06985"/>
    </source>
</evidence>
<accession>A0ABY0H8B1</accession>
<feature type="compositionally biased region" description="Acidic residues" evidence="1">
    <location>
        <begin position="339"/>
        <end position="360"/>
    </location>
</feature>
<dbReference type="Pfam" id="PF10252">
    <property type="entry name" value="PP28"/>
    <property type="match status" value="1"/>
</dbReference>
<feature type="region of interest" description="Disordered" evidence="1">
    <location>
        <begin position="316"/>
        <end position="462"/>
    </location>
</feature>
<dbReference type="InterPro" id="IPR010730">
    <property type="entry name" value="HET"/>
</dbReference>
<feature type="compositionally biased region" description="Polar residues" evidence="1">
    <location>
        <begin position="414"/>
        <end position="428"/>
    </location>
</feature>
<evidence type="ECO:0000313" key="5">
    <source>
        <dbReference type="Proteomes" id="UP000294003"/>
    </source>
</evidence>
<dbReference type="PANTHER" id="PTHR24148">
    <property type="entry name" value="ANKYRIN REPEAT DOMAIN-CONTAINING PROTEIN 39 HOMOLOG-RELATED"/>
    <property type="match status" value="1"/>
</dbReference>
<evidence type="ECO:0008006" key="6">
    <source>
        <dbReference type="Google" id="ProtNLM"/>
    </source>
</evidence>
<protein>
    <recommendedName>
        <fullName evidence="6">Heterokaryon incompatibility domain-containing protein</fullName>
    </recommendedName>
</protein>
<evidence type="ECO:0000256" key="1">
    <source>
        <dbReference type="SAM" id="MobiDB-lite"/>
    </source>
</evidence>
<dbReference type="EMBL" id="QJNS01000100">
    <property type="protein sequence ID" value="RYO87404.1"/>
    <property type="molecule type" value="Genomic_DNA"/>
</dbReference>